<name>A0ABV4TWK5_9GAMM</name>
<dbReference type="GO" id="GO:0016787">
    <property type="term" value="F:hydrolase activity"/>
    <property type="evidence" value="ECO:0007669"/>
    <property type="project" value="UniProtKB-KW"/>
</dbReference>
<reference evidence="2 3" key="1">
    <citation type="submission" date="2024-08" db="EMBL/GenBank/DDBJ databases">
        <title>Whole-genome sequencing of halo(alkali)philic microorganisms from hypersaline lakes.</title>
        <authorList>
            <person name="Sorokin D.Y."/>
            <person name="Merkel A.Y."/>
            <person name="Messina E."/>
            <person name="Yakimov M."/>
        </authorList>
    </citation>
    <scope>NUCLEOTIDE SEQUENCE [LARGE SCALE GENOMIC DNA]</scope>
    <source>
        <strain evidence="2 3">Cl-TMA</strain>
    </source>
</reference>
<dbReference type="Pfam" id="PF02129">
    <property type="entry name" value="Peptidase_S15"/>
    <property type="match status" value="1"/>
</dbReference>
<organism evidence="2 3">
    <name type="scientific">Thiohalorhabdus methylotrophus</name>
    <dbReference type="NCBI Taxonomy" id="3242694"/>
    <lineage>
        <taxon>Bacteria</taxon>
        <taxon>Pseudomonadati</taxon>
        <taxon>Pseudomonadota</taxon>
        <taxon>Gammaproteobacteria</taxon>
        <taxon>Thiohalorhabdales</taxon>
        <taxon>Thiohalorhabdaceae</taxon>
        <taxon>Thiohalorhabdus</taxon>
    </lineage>
</organism>
<dbReference type="Proteomes" id="UP001575181">
    <property type="component" value="Unassembled WGS sequence"/>
</dbReference>
<proteinExistence type="predicted"/>
<keyword evidence="2" id="KW-0378">Hydrolase</keyword>
<dbReference type="RefSeq" id="WP_373655754.1">
    <property type="nucleotide sequence ID" value="NZ_JBGUAW010000005.1"/>
</dbReference>
<dbReference type="EMBL" id="JBGUAW010000005">
    <property type="protein sequence ID" value="MFA9460974.1"/>
    <property type="molecule type" value="Genomic_DNA"/>
</dbReference>
<dbReference type="Gene3D" id="3.40.50.1820">
    <property type="entry name" value="alpha/beta hydrolase"/>
    <property type="match status" value="1"/>
</dbReference>
<sequence>MRAPMITPFFLDSAGGRIFCTAFHSGPRPGPGPGLLFLPPWAEEANKARRMMARLGHALAESGFTTLVPDLFGTGDSHGDFSEARWPIWLRNAADARAWLREWCGGPVYAGGLRLGALLALEAARDFKDPPAGFLLWSPVTNGQQALKQFLRLRLAAGMGMGGDQVRETTRELQDRLDAGETLEVAGYELHPELAGALADRSLKDLPPPKGADVHWLDLVSGPDAGPPPASRTVVEAWSAQDAHVHQETVAGEHFWATQELVDVPDLIESSRDTLAGYDNAEPSAPIL</sequence>
<evidence type="ECO:0000313" key="2">
    <source>
        <dbReference type="EMBL" id="MFA9460974.1"/>
    </source>
</evidence>
<feature type="domain" description="Xaa-Pro dipeptidyl-peptidase-like" evidence="1">
    <location>
        <begin position="30"/>
        <end position="126"/>
    </location>
</feature>
<evidence type="ECO:0000259" key="1">
    <source>
        <dbReference type="Pfam" id="PF02129"/>
    </source>
</evidence>
<protein>
    <submittedName>
        <fullName evidence="2">Hydrolase 2, exosortase A system-associated</fullName>
    </submittedName>
</protein>
<dbReference type="SUPFAM" id="SSF53474">
    <property type="entry name" value="alpha/beta-Hydrolases"/>
    <property type="match status" value="1"/>
</dbReference>
<dbReference type="InterPro" id="IPR017532">
    <property type="entry name" value="Hydrolase-2_PEP"/>
</dbReference>
<dbReference type="InterPro" id="IPR000383">
    <property type="entry name" value="Xaa-Pro-like_dom"/>
</dbReference>
<comment type="caution">
    <text evidence="2">The sequence shown here is derived from an EMBL/GenBank/DDBJ whole genome shotgun (WGS) entry which is preliminary data.</text>
</comment>
<gene>
    <name evidence="2" type="ORF">ACERLL_09065</name>
</gene>
<accession>A0ABV4TWK5</accession>
<evidence type="ECO:0000313" key="3">
    <source>
        <dbReference type="Proteomes" id="UP001575181"/>
    </source>
</evidence>
<dbReference type="NCBIfam" id="TIGR03101">
    <property type="entry name" value="hydr2_PEP"/>
    <property type="match status" value="1"/>
</dbReference>
<dbReference type="InterPro" id="IPR029058">
    <property type="entry name" value="AB_hydrolase_fold"/>
</dbReference>
<keyword evidence="3" id="KW-1185">Reference proteome</keyword>